<feature type="compositionally biased region" description="Basic and acidic residues" evidence="1">
    <location>
        <begin position="379"/>
        <end position="396"/>
    </location>
</feature>
<feature type="region of interest" description="Disordered" evidence="1">
    <location>
        <begin position="379"/>
        <end position="404"/>
    </location>
</feature>
<evidence type="ECO:0000313" key="2">
    <source>
        <dbReference type="EMBL" id="KSU20940.1"/>
    </source>
</evidence>
<dbReference type="Proteomes" id="UP000053719">
    <property type="component" value="Unassembled WGS sequence"/>
</dbReference>
<evidence type="ECO:0000256" key="1">
    <source>
        <dbReference type="SAM" id="MobiDB-lite"/>
    </source>
</evidence>
<comment type="caution">
    <text evidence="2">The sequence shown here is derived from an EMBL/GenBank/DDBJ whole genome shotgun (WGS) entry which is preliminary data.</text>
</comment>
<dbReference type="EMBL" id="LKLU01000073">
    <property type="protein sequence ID" value="KSU20940.1"/>
    <property type="molecule type" value="Genomic_DNA"/>
</dbReference>
<sequence>MAIMRVLQDRLSSFTYELSDAKNFEEKELHSYKDLVEHVKSENLRLLMENTEGQVTITKVDRALYAKAYYGQSFFLPQNESTDWNKELAAFKTKKTIPFEVSKPHVEEEAKELEIVETDSSSSPTIIPTVEVEEKSEISVPTEDAPLNPFESENDFEEKTLPLSTPSFNLSSLIEKYDQAEVTEPVVEKSKITPFPPAAAKNFSDFINNFKSQGLDQLSQFVKTKNQEMYDEIRQLDHRANIREEVTSNLNKQYSIEKQNIHTECQDELDKQMQAEKLRHEQAIQKIRSDIESSQSEKVTKLKNRFILAKENEISRRFKLETEELAAILKTKKAEAALQQEQLKSELQAFLDTAVKEAQMSQQTLDSKLSELNVTIPEEKHEEVEHGVVERQRTQEVSEIEAYN</sequence>
<gene>
    <name evidence="2" type="ORF">M20_1274</name>
</gene>
<accession>A0A0V8E5A4</accession>
<dbReference type="AlphaFoldDB" id="A0A0V8E5A4"/>
<dbReference type="PATRIC" id="fig|1360.114.peg.1667"/>
<evidence type="ECO:0000313" key="3">
    <source>
        <dbReference type="Proteomes" id="UP000053719"/>
    </source>
</evidence>
<reference evidence="3" key="1">
    <citation type="submission" date="2015-10" db="EMBL/GenBank/DDBJ databases">
        <title>Draft Genome Sequences of 11 Lactococcus lactis subspecies cremoris strains.</title>
        <authorList>
            <person name="Wels M."/>
            <person name="Backus L."/>
            <person name="Boekhorst J."/>
            <person name="Dijkstra A."/>
            <person name="Beerthuizen M."/>
            <person name="Kelly W."/>
            <person name="Siezen R."/>
            <person name="Bachmann H."/>
            <person name="Van Hijum S."/>
        </authorList>
    </citation>
    <scope>NUCLEOTIDE SEQUENCE [LARGE SCALE GENOMIC DNA]</scope>
    <source>
        <strain evidence="3">M20</strain>
    </source>
</reference>
<protein>
    <submittedName>
        <fullName evidence="2">Uncharacterized protein</fullName>
    </submittedName>
</protein>
<name>A0A0V8E5A4_LACLL</name>
<proteinExistence type="predicted"/>
<organism evidence="2 3">
    <name type="scientific">Lactococcus lactis subsp. lactis</name>
    <name type="common">Streptococcus lactis</name>
    <dbReference type="NCBI Taxonomy" id="1360"/>
    <lineage>
        <taxon>Bacteria</taxon>
        <taxon>Bacillati</taxon>
        <taxon>Bacillota</taxon>
        <taxon>Bacilli</taxon>
        <taxon>Lactobacillales</taxon>
        <taxon>Streptococcaceae</taxon>
        <taxon>Lactococcus</taxon>
    </lineage>
</organism>
<dbReference type="RefSeq" id="WP_058211756.1">
    <property type="nucleotide sequence ID" value="NZ_LKLU01000073.1"/>
</dbReference>